<feature type="region of interest" description="Disordered" evidence="1">
    <location>
        <begin position="152"/>
        <end position="177"/>
    </location>
</feature>
<organism evidence="2 3">
    <name type="scientific">Novipirellula rosea</name>
    <dbReference type="NCBI Taxonomy" id="1031540"/>
    <lineage>
        <taxon>Bacteria</taxon>
        <taxon>Pseudomonadati</taxon>
        <taxon>Planctomycetota</taxon>
        <taxon>Planctomycetia</taxon>
        <taxon>Pirellulales</taxon>
        <taxon>Pirellulaceae</taxon>
        <taxon>Novipirellula</taxon>
    </lineage>
</organism>
<dbReference type="EMBL" id="BAABGA010000090">
    <property type="protein sequence ID" value="GAA4467823.1"/>
    <property type="molecule type" value="Genomic_DNA"/>
</dbReference>
<evidence type="ECO:0000313" key="3">
    <source>
        <dbReference type="Proteomes" id="UP001500840"/>
    </source>
</evidence>
<feature type="region of interest" description="Disordered" evidence="1">
    <location>
        <begin position="106"/>
        <end position="129"/>
    </location>
</feature>
<sequence length="281" mass="31062">MVVKVNRDGSGVVHVRSYHQKANLGFSIGSSKQETSSEKVPNEGLPTEEKLQALAERLGTGVRVESVAAATNPQGWNGFEVVFAFDDVNELVLSDQLFTLGHKTKKDAEDAEGTEPNSSKTGPHEKFSLVEGTRFQLQGDRLLISRDSDHQLQANANQQPREATKDPFAEAPKSPGVVSITGPQMEKFMSQVLKDARMGLFVELESGIGETNARYHNEDQVTLFKIEIGPLLEQKPLVDKLSRLSHRYHGPELRSETQKLADQIKGLDIDIEDQISIQFAN</sequence>
<proteinExistence type="predicted"/>
<gene>
    <name evidence="2" type="ORF">GCM10023156_58300</name>
</gene>
<evidence type="ECO:0008006" key="4">
    <source>
        <dbReference type="Google" id="ProtNLM"/>
    </source>
</evidence>
<protein>
    <recommendedName>
        <fullName evidence="4">Flagellar hook-length control protein FliK</fullName>
    </recommendedName>
</protein>
<evidence type="ECO:0000256" key="1">
    <source>
        <dbReference type="SAM" id="MobiDB-lite"/>
    </source>
</evidence>
<feature type="compositionally biased region" description="Polar residues" evidence="1">
    <location>
        <begin position="152"/>
        <end position="161"/>
    </location>
</feature>
<keyword evidence="3" id="KW-1185">Reference proteome</keyword>
<evidence type="ECO:0000313" key="2">
    <source>
        <dbReference type="EMBL" id="GAA4467823.1"/>
    </source>
</evidence>
<dbReference type="Proteomes" id="UP001500840">
    <property type="component" value="Unassembled WGS sequence"/>
</dbReference>
<reference evidence="3" key="1">
    <citation type="journal article" date="2019" name="Int. J. Syst. Evol. Microbiol.">
        <title>The Global Catalogue of Microorganisms (GCM) 10K type strain sequencing project: providing services to taxonomists for standard genome sequencing and annotation.</title>
        <authorList>
            <consortium name="The Broad Institute Genomics Platform"/>
            <consortium name="The Broad Institute Genome Sequencing Center for Infectious Disease"/>
            <person name="Wu L."/>
            <person name="Ma J."/>
        </authorList>
    </citation>
    <scope>NUCLEOTIDE SEQUENCE [LARGE SCALE GENOMIC DNA]</scope>
    <source>
        <strain evidence="3">JCM 17759</strain>
    </source>
</reference>
<name>A0ABP8NLJ1_9BACT</name>
<comment type="caution">
    <text evidence="2">The sequence shown here is derived from an EMBL/GenBank/DDBJ whole genome shotgun (WGS) entry which is preliminary data.</text>
</comment>
<accession>A0ABP8NLJ1</accession>